<dbReference type="PANTHER" id="PTHR11782">
    <property type="entry name" value="ADENOSINE/GUANOSINE DIPHOSPHATASE"/>
    <property type="match status" value="1"/>
</dbReference>
<keyword evidence="4" id="KW-0547">Nucleotide-binding</keyword>
<evidence type="ECO:0000256" key="4">
    <source>
        <dbReference type="PIRSR" id="PIRSR600407-2"/>
    </source>
</evidence>
<feature type="transmembrane region" description="Helical" evidence="5">
    <location>
        <begin position="21"/>
        <end position="43"/>
    </location>
</feature>
<evidence type="ECO:0000256" key="2">
    <source>
        <dbReference type="ARBA" id="ARBA00022801"/>
    </source>
</evidence>
<dbReference type="Proteomes" id="UP000288805">
    <property type="component" value="Unassembled WGS sequence"/>
</dbReference>
<reference evidence="6 7" key="1">
    <citation type="journal article" date="2018" name="PLoS Genet.">
        <title>Population sequencing reveals clonal diversity and ancestral inbreeding in the grapevine cultivar Chardonnay.</title>
        <authorList>
            <person name="Roach M.J."/>
            <person name="Johnson D.L."/>
            <person name="Bohlmann J."/>
            <person name="van Vuuren H.J."/>
            <person name="Jones S.J."/>
            <person name="Pretorius I.S."/>
            <person name="Schmidt S.A."/>
            <person name="Borneman A.R."/>
        </authorList>
    </citation>
    <scope>NUCLEOTIDE SEQUENCE [LARGE SCALE GENOMIC DNA]</scope>
    <source>
        <strain evidence="7">cv. Chardonnay</strain>
        <tissue evidence="6">Leaf</tissue>
    </source>
</reference>
<evidence type="ECO:0000313" key="7">
    <source>
        <dbReference type="Proteomes" id="UP000288805"/>
    </source>
</evidence>
<dbReference type="Gene3D" id="3.30.420.150">
    <property type="entry name" value="Exopolyphosphatase. Domain 2"/>
    <property type="match status" value="1"/>
</dbReference>
<organism evidence="6 7">
    <name type="scientific">Vitis vinifera</name>
    <name type="common">Grape</name>
    <dbReference type="NCBI Taxonomy" id="29760"/>
    <lineage>
        <taxon>Eukaryota</taxon>
        <taxon>Viridiplantae</taxon>
        <taxon>Streptophyta</taxon>
        <taxon>Embryophyta</taxon>
        <taxon>Tracheophyta</taxon>
        <taxon>Spermatophyta</taxon>
        <taxon>Magnoliopsida</taxon>
        <taxon>eudicotyledons</taxon>
        <taxon>Gunneridae</taxon>
        <taxon>Pentapetalae</taxon>
        <taxon>rosids</taxon>
        <taxon>Vitales</taxon>
        <taxon>Vitaceae</taxon>
        <taxon>Viteae</taxon>
        <taxon>Vitis</taxon>
    </lineage>
</organism>
<dbReference type="GO" id="GO:0016787">
    <property type="term" value="F:hydrolase activity"/>
    <property type="evidence" value="ECO:0007669"/>
    <property type="project" value="UniProtKB-KW"/>
</dbReference>
<keyword evidence="5" id="KW-0472">Membrane</keyword>
<dbReference type="EMBL" id="QGNW01001159">
    <property type="protein sequence ID" value="RVW53057.1"/>
    <property type="molecule type" value="Genomic_DNA"/>
</dbReference>
<gene>
    <name evidence="6" type="primary">APY7_3</name>
    <name evidence="6" type="ORF">CK203_072738</name>
</gene>
<comment type="similarity">
    <text evidence="1">Belongs to the GDA1/CD39 NTPase family.</text>
</comment>
<evidence type="ECO:0000256" key="5">
    <source>
        <dbReference type="SAM" id="Phobius"/>
    </source>
</evidence>
<protein>
    <submittedName>
        <fullName evidence="6">Putative apyrase 7</fullName>
    </submittedName>
</protein>
<keyword evidence="2" id="KW-0378">Hydrolase</keyword>
<feature type="binding site" evidence="4">
    <location>
        <begin position="230"/>
        <end position="234"/>
    </location>
    <ligand>
        <name>ATP</name>
        <dbReference type="ChEBI" id="CHEBI:30616"/>
    </ligand>
</feature>
<accession>A0A438EZ72</accession>
<proteinExistence type="inferred from homology"/>
<evidence type="ECO:0000256" key="1">
    <source>
        <dbReference type="ARBA" id="ARBA00009283"/>
    </source>
</evidence>
<dbReference type="InterPro" id="IPR000407">
    <property type="entry name" value="GDA1_CD39_NTPase"/>
</dbReference>
<keyword evidence="5" id="KW-1133">Transmembrane helix</keyword>
<keyword evidence="4" id="KW-0067">ATP-binding</keyword>
<evidence type="ECO:0000256" key="3">
    <source>
        <dbReference type="PIRSR" id="PIRSR600407-1"/>
    </source>
</evidence>
<dbReference type="GO" id="GO:0005524">
    <property type="term" value="F:ATP binding"/>
    <property type="evidence" value="ECO:0007669"/>
    <property type="project" value="UniProtKB-KW"/>
</dbReference>
<feature type="active site" description="Proton acceptor" evidence="3">
    <location>
        <position position="199"/>
    </location>
</feature>
<comment type="caution">
    <text evidence="6">The sequence shown here is derived from an EMBL/GenBank/DDBJ whole genome shotgun (WGS) entry which is preliminary data.</text>
</comment>
<dbReference type="Pfam" id="PF01150">
    <property type="entry name" value="GDA1_CD39"/>
    <property type="match status" value="1"/>
</dbReference>
<name>A0A438EZ72_VITVI</name>
<feature type="transmembrane region" description="Helical" evidence="5">
    <location>
        <begin position="511"/>
        <end position="531"/>
    </location>
</feature>
<sequence length="560" mass="62085">MEPRSPSKFKIPIMGFVQYKRVFNIGIIVLAVVLLLVGVYHVFGPGRGGNVLGRPYFTVVVDCGSTGTRVNVYEWVMKGERNWELPMLMHSYPDLSTKSPLWKGACQYHCLQTEPGLDKFVGNYSGVRASLEPLILWAEQQVPPERRGETPVFVLATAGLRRLDVVDVKQVLDDAEAVVGKHAFLHRRSWIRVLSGKEEAYYGWIALNYKMGRLGNNSRLPTLGLLDLGGSSLQVVMEVGESREDGHLVRSRVGLFEHRILAYSLTEFGINKAFDRTVSMLSQVQPLREGSGRKLELQHPCLGSDYVNNYTCDGCIFSNATDSNSSQPMRNHHFTSVYLVGDLNWEQCKGLARTAAIHSSSSDWSNLTLALNCKAHLPSHSGSNILNSKATTHAAACFHALSGFFVVYTMLNLSQRANMTEIWERGQQLCSRSDAHFGSISGNYARQFCFSVPYLASLIEDGLCLGDAEINFGPGDVSWTLGAALVEGEYLWLSTTNSRLSISSLKIKSVLASPFFLFILLLGLLLIVYCSQIKLPMPGKRGAGVRSSLPSYIYPKRRPN</sequence>
<dbReference type="AlphaFoldDB" id="A0A438EZ72"/>
<dbReference type="Gene3D" id="3.30.420.40">
    <property type="match status" value="1"/>
</dbReference>
<evidence type="ECO:0000313" key="6">
    <source>
        <dbReference type="EMBL" id="RVW53057.1"/>
    </source>
</evidence>
<keyword evidence="5" id="KW-0812">Transmembrane</keyword>
<dbReference type="PANTHER" id="PTHR11782:SF92">
    <property type="entry name" value="APYRASE 7"/>
    <property type="match status" value="1"/>
</dbReference>